<sequence>MNLISKILPAANVVIDFAASDKQTVFESAGVMFERQAGVSSKLVTDALAQREKLCSTGLGQGVAIPHGRIKGLKSPLGAFMRMAEAINFDAPDAKPVGLIFIMLVPEQANEAHLQLLSELATMFSDREFRDALTESADARALHSLFAEWDANAANQRRPAV</sequence>
<dbReference type="SUPFAM" id="SSF55804">
    <property type="entry name" value="Phoshotransferase/anion transport protein"/>
    <property type="match status" value="1"/>
</dbReference>
<reference evidence="3" key="1">
    <citation type="journal article" date="2019" name="Int. J. Syst. Evol. Microbiol.">
        <title>The Global Catalogue of Microorganisms (GCM) 10K type strain sequencing project: providing services to taxonomists for standard genome sequencing and annotation.</title>
        <authorList>
            <consortium name="The Broad Institute Genomics Platform"/>
            <consortium name="The Broad Institute Genome Sequencing Center for Infectious Disease"/>
            <person name="Wu L."/>
            <person name="Ma J."/>
        </authorList>
    </citation>
    <scope>NUCLEOTIDE SEQUENCE [LARGE SCALE GENOMIC DNA]</scope>
    <source>
        <strain evidence="3">JCM 18715</strain>
    </source>
</reference>
<comment type="caution">
    <text evidence="2">The sequence shown here is derived from an EMBL/GenBank/DDBJ whole genome shotgun (WGS) entry which is preliminary data.</text>
</comment>
<proteinExistence type="predicted"/>
<dbReference type="PANTHER" id="PTHR47738">
    <property type="entry name" value="PTS SYSTEM FRUCTOSE-LIKE EIIA COMPONENT-RELATED"/>
    <property type="match status" value="1"/>
</dbReference>
<dbReference type="PANTHER" id="PTHR47738:SF1">
    <property type="entry name" value="NITROGEN REGULATORY PROTEIN"/>
    <property type="match status" value="1"/>
</dbReference>
<dbReference type="InterPro" id="IPR016152">
    <property type="entry name" value="PTrfase/Anion_transptr"/>
</dbReference>
<dbReference type="Gene3D" id="3.40.930.10">
    <property type="entry name" value="Mannitol-specific EII, Chain A"/>
    <property type="match status" value="1"/>
</dbReference>
<name>A0ABP9QT18_9RHOO</name>
<dbReference type="InterPro" id="IPR051541">
    <property type="entry name" value="PTS_SugarTrans_NitroReg"/>
</dbReference>
<dbReference type="PROSITE" id="PS51094">
    <property type="entry name" value="PTS_EIIA_TYPE_2"/>
    <property type="match status" value="1"/>
</dbReference>
<evidence type="ECO:0000313" key="2">
    <source>
        <dbReference type="EMBL" id="GAA5167129.1"/>
    </source>
</evidence>
<dbReference type="InterPro" id="IPR002178">
    <property type="entry name" value="PTS_EIIA_type-2_dom"/>
</dbReference>
<dbReference type="CDD" id="cd00211">
    <property type="entry name" value="PTS_IIA_fru"/>
    <property type="match status" value="1"/>
</dbReference>
<dbReference type="EMBL" id="BAABLD010000008">
    <property type="protein sequence ID" value="GAA5167129.1"/>
    <property type="molecule type" value="Genomic_DNA"/>
</dbReference>
<organism evidence="2 3">
    <name type="scientific">Viridibacterium curvum</name>
    <dbReference type="NCBI Taxonomy" id="1101404"/>
    <lineage>
        <taxon>Bacteria</taxon>
        <taxon>Pseudomonadati</taxon>
        <taxon>Pseudomonadota</taxon>
        <taxon>Betaproteobacteria</taxon>
        <taxon>Rhodocyclales</taxon>
        <taxon>Rhodocyclaceae</taxon>
        <taxon>Viridibacterium</taxon>
    </lineage>
</organism>
<gene>
    <name evidence="2" type="primary">ptsN</name>
    <name evidence="2" type="ORF">GCM10025770_25240</name>
</gene>
<evidence type="ECO:0000259" key="1">
    <source>
        <dbReference type="PROSITE" id="PS51094"/>
    </source>
</evidence>
<evidence type="ECO:0000313" key="3">
    <source>
        <dbReference type="Proteomes" id="UP001500547"/>
    </source>
</evidence>
<dbReference type="Proteomes" id="UP001500547">
    <property type="component" value="Unassembled WGS sequence"/>
</dbReference>
<dbReference type="RefSeq" id="WP_345533337.1">
    <property type="nucleotide sequence ID" value="NZ_BAABLD010000008.1"/>
</dbReference>
<keyword evidence="3" id="KW-1185">Reference proteome</keyword>
<feature type="domain" description="PTS EIIA type-2" evidence="1">
    <location>
        <begin position="6"/>
        <end position="149"/>
    </location>
</feature>
<dbReference type="PROSITE" id="PS00372">
    <property type="entry name" value="PTS_EIIA_TYPE_2_HIS"/>
    <property type="match status" value="1"/>
</dbReference>
<accession>A0ABP9QT18</accession>
<protein>
    <submittedName>
        <fullName evidence="2">PTS IIA-like nitrogen regulatory protein PtsN</fullName>
    </submittedName>
</protein>
<dbReference type="Pfam" id="PF00359">
    <property type="entry name" value="PTS_EIIA_2"/>
    <property type="match status" value="1"/>
</dbReference>